<name>A0A6C0KKI9_9ZZZZ</name>
<organism evidence="2">
    <name type="scientific">viral metagenome</name>
    <dbReference type="NCBI Taxonomy" id="1070528"/>
    <lineage>
        <taxon>unclassified sequences</taxon>
        <taxon>metagenomes</taxon>
        <taxon>organismal metagenomes</taxon>
    </lineage>
</organism>
<keyword evidence="1" id="KW-0812">Transmembrane</keyword>
<accession>A0A6C0KKI9</accession>
<sequence length="216" mass="24201">MSTNQNGVSNSVNNPSLKKTNMAWPNIYFFSMVGPYVLIGFFILLSIFNTNIKGIFYVIGLIVVLFFSNIVNTMLPADTNITSKAMCSAFGFSSLLNDQLPFGIIVYTYTFIYLFIPMIQNFMMNFSLIFSLFMIIGADILIQFHSGCARFPAIIMSIISAIVIGMGWVILISNIMPSMLYSTDYISDKQVCSMPSEQKFKCKVYKNGELISTVAK</sequence>
<evidence type="ECO:0000256" key="1">
    <source>
        <dbReference type="SAM" id="Phobius"/>
    </source>
</evidence>
<dbReference type="EMBL" id="MN740918">
    <property type="protein sequence ID" value="QHU17803.1"/>
    <property type="molecule type" value="Genomic_DNA"/>
</dbReference>
<evidence type="ECO:0000313" key="2">
    <source>
        <dbReference type="EMBL" id="QHU17803.1"/>
    </source>
</evidence>
<reference evidence="2" key="1">
    <citation type="journal article" date="2020" name="Nature">
        <title>Giant virus diversity and host interactions through global metagenomics.</title>
        <authorList>
            <person name="Schulz F."/>
            <person name="Roux S."/>
            <person name="Paez-Espino D."/>
            <person name="Jungbluth S."/>
            <person name="Walsh D.A."/>
            <person name="Denef V.J."/>
            <person name="McMahon K.D."/>
            <person name="Konstantinidis K.T."/>
            <person name="Eloe-Fadrosh E.A."/>
            <person name="Kyrpides N.C."/>
            <person name="Woyke T."/>
        </authorList>
    </citation>
    <scope>NUCLEOTIDE SEQUENCE</scope>
    <source>
        <strain evidence="2">GVMAG-S-3300012919-55</strain>
    </source>
</reference>
<feature type="transmembrane region" description="Helical" evidence="1">
    <location>
        <begin position="55"/>
        <end position="75"/>
    </location>
</feature>
<feature type="transmembrane region" description="Helical" evidence="1">
    <location>
        <begin position="100"/>
        <end position="119"/>
    </location>
</feature>
<feature type="transmembrane region" description="Helical" evidence="1">
    <location>
        <begin position="151"/>
        <end position="172"/>
    </location>
</feature>
<protein>
    <submittedName>
        <fullName evidence="2">Uncharacterized protein</fullName>
    </submittedName>
</protein>
<dbReference type="AlphaFoldDB" id="A0A6C0KKI9"/>
<proteinExistence type="predicted"/>
<keyword evidence="1" id="KW-0472">Membrane</keyword>
<feature type="transmembrane region" description="Helical" evidence="1">
    <location>
        <begin position="126"/>
        <end position="145"/>
    </location>
</feature>
<keyword evidence="1" id="KW-1133">Transmembrane helix</keyword>
<feature type="transmembrane region" description="Helical" evidence="1">
    <location>
        <begin position="27"/>
        <end position="48"/>
    </location>
</feature>